<reference evidence="1 2" key="1">
    <citation type="journal article" date="2020" name="Phytopathology">
        <title>Genome Sequence Resources of Colletotrichum truncatum, C. plurivorum, C. musicola, and C. sojae: Four Species Pathogenic to Soybean (Glycine max).</title>
        <authorList>
            <person name="Rogerio F."/>
            <person name="Boufleur T.R."/>
            <person name="Ciampi-Guillardi M."/>
            <person name="Sukno S.A."/>
            <person name="Thon M.R."/>
            <person name="Massola Junior N.S."/>
            <person name="Baroncelli R."/>
        </authorList>
    </citation>
    <scope>NUCLEOTIDE SEQUENCE [LARGE SCALE GENOMIC DNA]</scope>
    <source>
        <strain evidence="1 2">CMES1059</strain>
    </source>
</reference>
<dbReference type="Proteomes" id="UP000805649">
    <property type="component" value="Unassembled WGS sequence"/>
</dbReference>
<evidence type="ECO:0000313" key="2">
    <source>
        <dbReference type="Proteomes" id="UP000805649"/>
    </source>
</evidence>
<dbReference type="EMBL" id="VUJX02000007">
    <property type="protein sequence ID" value="KAL0934227.1"/>
    <property type="molecule type" value="Genomic_DNA"/>
</dbReference>
<organism evidence="1 2">
    <name type="scientific">Colletotrichum truncatum</name>
    <name type="common">Anthracnose fungus</name>
    <name type="synonym">Colletotrichum capsici</name>
    <dbReference type="NCBI Taxonomy" id="5467"/>
    <lineage>
        <taxon>Eukaryota</taxon>
        <taxon>Fungi</taxon>
        <taxon>Dikarya</taxon>
        <taxon>Ascomycota</taxon>
        <taxon>Pezizomycotina</taxon>
        <taxon>Sordariomycetes</taxon>
        <taxon>Hypocreomycetidae</taxon>
        <taxon>Glomerellales</taxon>
        <taxon>Glomerellaceae</taxon>
        <taxon>Colletotrichum</taxon>
        <taxon>Colletotrichum truncatum species complex</taxon>
    </lineage>
</organism>
<gene>
    <name evidence="1" type="ORF">CTRU02_211026</name>
</gene>
<sequence>MDFHAQPGSWSHTWMTYSLLSSNYPALVRYISGAFIALGLFFVVPIVLLIAFDFSIWAYRICWSRPGSPPQELMPRQLNRPPNGPNALQEVGGVKPSRKRI</sequence>
<protein>
    <submittedName>
        <fullName evidence="1">Uncharacterized protein</fullName>
    </submittedName>
</protein>
<accession>A0ACC3YQU5</accession>
<proteinExistence type="predicted"/>
<evidence type="ECO:0000313" key="1">
    <source>
        <dbReference type="EMBL" id="KAL0934227.1"/>
    </source>
</evidence>
<comment type="caution">
    <text evidence="1">The sequence shown here is derived from an EMBL/GenBank/DDBJ whole genome shotgun (WGS) entry which is preliminary data.</text>
</comment>
<name>A0ACC3YQU5_COLTU</name>
<keyword evidence="2" id="KW-1185">Reference proteome</keyword>